<feature type="domain" description="Major facilitator superfamily (MFS) profile" evidence="8">
    <location>
        <begin position="6"/>
        <end position="368"/>
    </location>
</feature>
<dbReference type="InterPro" id="IPR011701">
    <property type="entry name" value="MFS"/>
</dbReference>
<feature type="compositionally biased region" description="Basic and acidic residues" evidence="6">
    <location>
        <begin position="381"/>
        <end position="397"/>
    </location>
</feature>
<evidence type="ECO:0000256" key="5">
    <source>
        <dbReference type="ARBA" id="ARBA00023136"/>
    </source>
</evidence>
<keyword evidence="5 7" id="KW-0472">Membrane</keyword>
<evidence type="ECO:0000256" key="1">
    <source>
        <dbReference type="ARBA" id="ARBA00004651"/>
    </source>
</evidence>
<reference evidence="10" key="1">
    <citation type="journal article" date="2019" name="Int. J. Syst. Evol. Microbiol.">
        <title>The Global Catalogue of Microorganisms (GCM) 10K type strain sequencing project: providing services to taxonomists for standard genome sequencing and annotation.</title>
        <authorList>
            <consortium name="The Broad Institute Genomics Platform"/>
            <consortium name="The Broad Institute Genome Sequencing Center for Infectious Disease"/>
            <person name="Wu L."/>
            <person name="Ma J."/>
        </authorList>
    </citation>
    <scope>NUCLEOTIDE SEQUENCE [LARGE SCALE GENOMIC DNA]</scope>
    <source>
        <strain evidence="10">JCM 3380</strain>
    </source>
</reference>
<evidence type="ECO:0000259" key="8">
    <source>
        <dbReference type="PROSITE" id="PS50850"/>
    </source>
</evidence>
<feature type="transmembrane region" description="Helical" evidence="7">
    <location>
        <begin position="290"/>
        <end position="309"/>
    </location>
</feature>
<evidence type="ECO:0000256" key="3">
    <source>
        <dbReference type="ARBA" id="ARBA00022692"/>
    </source>
</evidence>
<comment type="subcellular location">
    <subcellularLocation>
        <location evidence="1">Cell membrane</location>
        <topology evidence="1">Multi-pass membrane protein</topology>
    </subcellularLocation>
</comment>
<dbReference type="CDD" id="cd17324">
    <property type="entry name" value="MFS_NepI_like"/>
    <property type="match status" value="1"/>
</dbReference>
<dbReference type="PANTHER" id="PTHR43124:SF3">
    <property type="entry name" value="CHLORAMPHENICOL EFFLUX PUMP RV0191"/>
    <property type="match status" value="1"/>
</dbReference>
<keyword evidence="3 7" id="KW-0812">Transmembrane</keyword>
<dbReference type="PANTHER" id="PTHR43124">
    <property type="entry name" value="PURINE EFFLUX PUMP PBUE"/>
    <property type="match status" value="1"/>
</dbReference>
<evidence type="ECO:0000256" key="4">
    <source>
        <dbReference type="ARBA" id="ARBA00022989"/>
    </source>
</evidence>
<dbReference type="InterPro" id="IPR050189">
    <property type="entry name" value="MFS_Efflux_Transporters"/>
</dbReference>
<keyword evidence="2" id="KW-1003">Cell membrane</keyword>
<dbReference type="SUPFAM" id="SSF103473">
    <property type="entry name" value="MFS general substrate transporter"/>
    <property type="match status" value="1"/>
</dbReference>
<organism evidence="9 10">
    <name type="scientific">Saccharothrix mutabilis subsp. mutabilis</name>
    <dbReference type="NCBI Taxonomy" id="66855"/>
    <lineage>
        <taxon>Bacteria</taxon>
        <taxon>Bacillati</taxon>
        <taxon>Actinomycetota</taxon>
        <taxon>Actinomycetes</taxon>
        <taxon>Pseudonocardiales</taxon>
        <taxon>Pseudonocardiaceae</taxon>
        <taxon>Saccharothrix</taxon>
    </lineage>
</organism>
<evidence type="ECO:0000313" key="10">
    <source>
        <dbReference type="Proteomes" id="UP001500416"/>
    </source>
</evidence>
<dbReference type="Gene3D" id="1.20.1250.20">
    <property type="entry name" value="MFS general substrate transporter like domains"/>
    <property type="match status" value="1"/>
</dbReference>
<feature type="transmembrane region" description="Helical" evidence="7">
    <location>
        <begin position="158"/>
        <end position="180"/>
    </location>
</feature>
<feature type="transmembrane region" description="Helical" evidence="7">
    <location>
        <begin position="72"/>
        <end position="95"/>
    </location>
</feature>
<evidence type="ECO:0000256" key="2">
    <source>
        <dbReference type="ARBA" id="ARBA00022475"/>
    </source>
</evidence>
<feature type="region of interest" description="Disordered" evidence="6">
    <location>
        <begin position="369"/>
        <end position="403"/>
    </location>
</feature>
<sequence length="403" mass="41023">MLPLRALLALSVIVFLGCLTEVLPAGLLLGMSADFGVPPSTTGHLVTGYALTTALTAIPLTAWASRLPRKRVLLALVLGFAVTNLVIAASPWFAVVLGARVVSGAITGVMWSLVAVYAMRLAPPGRSGRALAVAMAGTPLGFAVGVPAGTALGELVGWRWTFVLMGLVAVPLFAWVSAVVPPVAAEPVRVSVPAALRVPGMVRVVVTVAAFSLAHNTLYTYLGPVLARSGRESSLSAALLVFGLAAVVGILVVGRALDRCPRGVLVVCPAAIVVAVLLPVDWLWGSMALWGLAFGGAPTAFQAVTAVVAGRSADSAQSLTIAAWNGAVAGGALLGGLVLDAAPAALTATAAALMVLPLLAAPRLPRSPGDDLVRQVGGPRGDAERGDGLHDRDDRRRGGQVVE</sequence>
<dbReference type="PROSITE" id="PS50850">
    <property type="entry name" value="MFS"/>
    <property type="match status" value="1"/>
</dbReference>
<feature type="transmembrane region" description="Helical" evidence="7">
    <location>
        <begin position="264"/>
        <end position="284"/>
    </location>
</feature>
<evidence type="ECO:0000256" key="7">
    <source>
        <dbReference type="SAM" id="Phobius"/>
    </source>
</evidence>
<dbReference type="Pfam" id="PF07690">
    <property type="entry name" value="MFS_1"/>
    <property type="match status" value="1"/>
</dbReference>
<feature type="transmembrane region" description="Helical" evidence="7">
    <location>
        <begin position="321"/>
        <end position="339"/>
    </location>
</feature>
<keyword evidence="10" id="KW-1185">Reference proteome</keyword>
<dbReference type="InterPro" id="IPR020846">
    <property type="entry name" value="MFS_dom"/>
</dbReference>
<dbReference type="EMBL" id="BAAABU010000029">
    <property type="protein sequence ID" value="GAA0260093.1"/>
    <property type="molecule type" value="Genomic_DNA"/>
</dbReference>
<feature type="transmembrane region" description="Helical" evidence="7">
    <location>
        <begin position="101"/>
        <end position="119"/>
    </location>
</feature>
<accession>A0ABP3EGF8</accession>
<comment type="caution">
    <text evidence="9">The sequence shown here is derived from an EMBL/GenBank/DDBJ whole genome shotgun (WGS) entry which is preliminary data.</text>
</comment>
<feature type="transmembrane region" description="Helical" evidence="7">
    <location>
        <begin position="234"/>
        <end position="257"/>
    </location>
</feature>
<dbReference type="RefSeq" id="WP_343939393.1">
    <property type="nucleotide sequence ID" value="NZ_BAAABU010000029.1"/>
</dbReference>
<name>A0ABP3EGF8_9PSEU</name>
<keyword evidence="4 7" id="KW-1133">Transmembrane helix</keyword>
<evidence type="ECO:0000256" key="6">
    <source>
        <dbReference type="SAM" id="MobiDB-lite"/>
    </source>
</evidence>
<dbReference type="InterPro" id="IPR036259">
    <property type="entry name" value="MFS_trans_sf"/>
</dbReference>
<dbReference type="PROSITE" id="PS51257">
    <property type="entry name" value="PROKAR_LIPOPROTEIN"/>
    <property type="match status" value="1"/>
</dbReference>
<protein>
    <submittedName>
        <fullName evidence="9">MFS transporter</fullName>
    </submittedName>
</protein>
<proteinExistence type="predicted"/>
<evidence type="ECO:0000313" key="9">
    <source>
        <dbReference type="EMBL" id="GAA0260093.1"/>
    </source>
</evidence>
<gene>
    <name evidence="9" type="ORF">GCM10010492_71350</name>
</gene>
<feature type="transmembrane region" description="Helical" evidence="7">
    <location>
        <begin position="201"/>
        <end position="222"/>
    </location>
</feature>
<dbReference type="Proteomes" id="UP001500416">
    <property type="component" value="Unassembled WGS sequence"/>
</dbReference>
<feature type="transmembrane region" description="Helical" evidence="7">
    <location>
        <begin position="131"/>
        <end position="152"/>
    </location>
</feature>
<feature type="transmembrane region" description="Helical" evidence="7">
    <location>
        <begin position="48"/>
        <end position="65"/>
    </location>
</feature>